<protein>
    <submittedName>
        <fullName evidence="1">Putative Ntn-hydrolase superfamily protein</fullName>
    </submittedName>
</protein>
<evidence type="ECO:0000313" key="2">
    <source>
        <dbReference type="Proteomes" id="UP000577707"/>
    </source>
</evidence>
<dbReference type="InterPro" id="IPR010430">
    <property type="entry name" value="DUF1028"/>
</dbReference>
<keyword evidence="2" id="KW-1185">Reference proteome</keyword>
<dbReference type="SUPFAM" id="SSF56235">
    <property type="entry name" value="N-terminal nucleophile aminohydrolases (Ntn hydrolases)"/>
    <property type="match status" value="1"/>
</dbReference>
<keyword evidence="1" id="KW-0378">Hydrolase</keyword>
<dbReference type="InterPro" id="IPR029055">
    <property type="entry name" value="Ntn_hydrolases_N"/>
</dbReference>
<name>A0A7W5F8N1_9ACTN</name>
<reference evidence="1 2" key="1">
    <citation type="submission" date="2020-08" db="EMBL/GenBank/DDBJ databases">
        <title>Genomic Encyclopedia of Type Strains, Phase III (KMG-III): the genomes of soil and plant-associated and newly described type strains.</title>
        <authorList>
            <person name="Whitman W."/>
        </authorList>
    </citation>
    <scope>NUCLEOTIDE SEQUENCE [LARGE SCALE GENOMIC DNA]</scope>
    <source>
        <strain evidence="1 2">CECT 3302</strain>
    </source>
</reference>
<gene>
    <name evidence="1" type="ORF">FHS12_002355</name>
</gene>
<dbReference type="PANTHER" id="PTHR39328:SF1">
    <property type="entry name" value="BLL2871 PROTEIN"/>
    <property type="match status" value="1"/>
</dbReference>
<dbReference type="RefSeq" id="WP_183545323.1">
    <property type="nucleotide sequence ID" value="NZ_BMQT01000002.1"/>
</dbReference>
<dbReference type="EMBL" id="JACHXG010000004">
    <property type="protein sequence ID" value="MBB3089409.1"/>
    <property type="molecule type" value="Genomic_DNA"/>
</dbReference>
<organism evidence="1 2">
    <name type="scientific">Nocardioides albus</name>
    <dbReference type="NCBI Taxonomy" id="1841"/>
    <lineage>
        <taxon>Bacteria</taxon>
        <taxon>Bacillati</taxon>
        <taxon>Actinomycetota</taxon>
        <taxon>Actinomycetes</taxon>
        <taxon>Propionibacteriales</taxon>
        <taxon>Nocardioidaceae</taxon>
        <taxon>Nocardioides</taxon>
    </lineage>
</organism>
<dbReference type="AlphaFoldDB" id="A0A7W5F8N1"/>
<sequence length="280" mass="29295">MTFSIVARAVDPGTGEPTWGVAVASKFLAVGSAVPAAVAGVGAIATQAEANVAYKGLALAHLDEGATASVALERLLEEDERRDHRQVGIVDVDGNAASHTGPSCFDWAGGLTGSTEDGAYAIQGNILTGPEVVEAMEAAWLASSPDEPLQRRLLAALAAGDEAGGDSRGRQSAALLVVREDAGYGGNDDIAADLRVDDHAAPITELKRLLDLSDLYLTASTEAEKVPVTPQIEAELETYAAAQGASGFLAWVATENYEMRVAEDLSWIDRRILDIIRTPK</sequence>
<dbReference type="Proteomes" id="UP000577707">
    <property type="component" value="Unassembled WGS sequence"/>
</dbReference>
<proteinExistence type="predicted"/>
<dbReference type="PANTHER" id="PTHR39328">
    <property type="entry name" value="BLL2871 PROTEIN"/>
    <property type="match status" value="1"/>
</dbReference>
<accession>A0A7W5F8N1</accession>
<evidence type="ECO:0000313" key="1">
    <source>
        <dbReference type="EMBL" id="MBB3089409.1"/>
    </source>
</evidence>
<comment type="caution">
    <text evidence="1">The sequence shown here is derived from an EMBL/GenBank/DDBJ whole genome shotgun (WGS) entry which is preliminary data.</text>
</comment>
<dbReference type="GO" id="GO:0016787">
    <property type="term" value="F:hydrolase activity"/>
    <property type="evidence" value="ECO:0007669"/>
    <property type="project" value="UniProtKB-KW"/>
</dbReference>
<dbReference type="Gene3D" id="3.60.20.10">
    <property type="entry name" value="Glutamine Phosphoribosylpyrophosphate, subunit 1, domain 1"/>
    <property type="match status" value="1"/>
</dbReference>
<dbReference type="Pfam" id="PF06267">
    <property type="entry name" value="DUF1028"/>
    <property type="match status" value="1"/>
</dbReference>